<dbReference type="EMBL" id="JAFCIX010000414">
    <property type="protein sequence ID" value="KAH6591239.1"/>
    <property type="molecule type" value="Genomic_DNA"/>
</dbReference>
<evidence type="ECO:0008006" key="4">
    <source>
        <dbReference type="Google" id="ProtNLM"/>
    </source>
</evidence>
<keyword evidence="1" id="KW-0812">Transmembrane</keyword>
<protein>
    <recommendedName>
        <fullName evidence="4">Transmembrane protein 18</fullName>
    </recommendedName>
</protein>
<comment type="caution">
    <text evidence="2">The sequence shown here is derived from an EMBL/GenBank/DDBJ whole genome shotgun (WGS) entry which is preliminary data.</text>
</comment>
<keyword evidence="1" id="KW-0472">Membrane</keyword>
<gene>
    <name evidence="2" type="ORF">BASA50_008817</name>
</gene>
<feature type="transmembrane region" description="Helical" evidence="1">
    <location>
        <begin position="53"/>
        <end position="71"/>
    </location>
</feature>
<evidence type="ECO:0000313" key="2">
    <source>
        <dbReference type="EMBL" id="KAH6591239.1"/>
    </source>
</evidence>
<feature type="transmembrane region" description="Helical" evidence="1">
    <location>
        <begin position="78"/>
        <end position="96"/>
    </location>
</feature>
<dbReference type="InterPro" id="IPR026721">
    <property type="entry name" value="TMEM18"/>
</dbReference>
<name>A0ABQ8F2Z6_9FUNG</name>
<dbReference type="Proteomes" id="UP001648503">
    <property type="component" value="Unassembled WGS sequence"/>
</dbReference>
<keyword evidence="1" id="KW-1133">Transmembrane helix</keyword>
<reference evidence="2 3" key="1">
    <citation type="submission" date="2021-02" db="EMBL/GenBank/DDBJ databases">
        <title>Variation within the Batrachochytrium salamandrivorans European outbreak.</title>
        <authorList>
            <person name="Kelly M."/>
            <person name="Pasmans F."/>
            <person name="Shea T.P."/>
            <person name="Munoz J.F."/>
            <person name="Carranza S."/>
            <person name="Cuomo C.A."/>
            <person name="Martel A."/>
        </authorList>
    </citation>
    <scope>NUCLEOTIDE SEQUENCE [LARGE SCALE GENOMIC DNA]</scope>
    <source>
        <strain evidence="2 3">AMFP18/2</strain>
    </source>
</reference>
<keyword evidence="3" id="KW-1185">Reference proteome</keyword>
<sequence length="170" mass="19000">MDNLFPKIDMLTSPLSLNSLLGIDFTELAAQAWTELHQDISQFVAAVDWDEPFLIGLAVFHLTTMLWIVSIRKNQAKLLSTIIVLGVMVLLGEQLNKLASKHYLAFSKQNYFDDSGVFTVILYSLPMIANILVSLAFVVWGVLMLMIKAKRSQLRKTSTQPTKVGKGISK</sequence>
<dbReference type="Pfam" id="PF14770">
    <property type="entry name" value="TMEM18"/>
    <property type="match status" value="1"/>
</dbReference>
<evidence type="ECO:0000313" key="3">
    <source>
        <dbReference type="Proteomes" id="UP001648503"/>
    </source>
</evidence>
<organism evidence="2 3">
    <name type="scientific">Batrachochytrium salamandrivorans</name>
    <dbReference type="NCBI Taxonomy" id="1357716"/>
    <lineage>
        <taxon>Eukaryota</taxon>
        <taxon>Fungi</taxon>
        <taxon>Fungi incertae sedis</taxon>
        <taxon>Chytridiomycota</taxon>
        <taxon>Chytridiomycota incertae sedis</taxon>
        <taxon>Chytridiomycetes</taxon>
        <taxon>Rhizophydiales</taxon>
        <taxon>Rhizophydiales incertae sedis</taxon>
        <taxon>Batrachochytrium</taxon>
    </lineage>
</organism>
<evidence type="ECO:0000256" key="1">
    <source>
        <dbReference type="SAM" id="Phobius"/>
    </source>
</evidence>
<accession>A0ABQ8F2Z6</accession>
<feature type="transmembrane region" description="Helical" evidence="1">
    <location>
        <begin position="116"/>
        <end position="147"/>
    </location>
</feature>
<proteinExistence type="predicted"/>